<proteinExistence type="predicted"/>
<feature type="region of interest" description="Disordered" evidence="1">
    <location>
        <begin position="1"/>
        <end position="26"/>
    </location>
</feature>
<reference evidence="3" key="2">
    <citation type="submission" date="2019-10" db="EMBL/GenBank/DDBJ databases">
        <title>A de novo genome assembly of a pear dwarfing rootstock.</title>
        <authorList>
            <person name="Wang F."/>
            <person name="Wang J."/>
            <person name="Li S."/>
            <person name="Zhang Y."/>
            <person name="Fang M."/>
            <person name="Ma L."/>
            <person name="Zhao Y."/>
            <person name="Jiang S."/>
        </authorList>
    </citation>
    <scope>NUCLEOTIDE SEQUENCE [LARGE SCALE GENOMIC DNA]</scope>
</reference>
<accession>A0A5N5EYT1</accession>
<gene>
    <name evidence="2" type="ORF">D8674_031335</name>
</gene>
<sequence length="109" mass="12190">MGNWIGRGKGLHSAEDPGLTGHRTSSNSLRVKVRMTTRQLKELMAQVDMNNSGRNFEELGLVILQECLEGRLVAAVDINHDDDQVLTYGRGNWMLSTICEGEQEHDHSL</sequence>
<evidence type="ECO:0000313" key="2">
    <source>
        <dbReference type="EMBL" id="KAB2595885.1"/>
    </source>
</evidence>
<reference evidence="2 3" key="1">
    <citation type="submission" date="2019-09" db="EMBL/GenBank/DDBJ databases">
        <authorList>
            <person name="Ou C."/>
        </authorList>
    </citation>
    <scope>NUCLEOTIDE SEQUENCE [LARGE SCALE GENOMIC DNA]</scope>
    <source>
        <strain evidence="2">S2</strain>
        <tissue evidence="2">Leaf</tissue>
    </source>
</reference>
<evidence type="ECO:0000313" key="3">
    <source>
        <dbReference type="Proteomes" id="UP000327157"/>
    </source>
</evidence>
<evidence type="ECO:0000256" key="1">
    <source>
        <dbReference type="SAM" id="MobiDB-lite"/>
    </source>
</evidence>
<organism evidence="2 3">
    <name type="scientific">Pyrus ussuriensis x Pyrus communis</name>
    <dbReference type="NCBI Taxonomy" id="2448454"/>
    <lineage>
        <taxon>Eukaryota</taxon>
        <taxon>Viridiplantae</taxon>
        <taxon>Streptophyta</taxon>
        <taxon>Embryophyta</taxon>
        <taxon>Tracheophyta</taxon>
        <taxon>Spermatophyta</taxon>
        <taxon>Magnoliopsida</taxon>
        <taxon>eudicotyledons</taxon>
        <taxon>Gunneridae</taxon>
        <taxon>Pentapetalae</taxon>
        <taxon>rosids</taxon>
        <taxon>fabids</taxon>
        <taxon>Rosales</taxon>
        <taxon>Rosaceae</taxon>
        <taxon>Amygdaloideae</taxon>
        <taxon>Maleae</taxon>
        <taxon>Pyrus</taxon>
    </lineage>
</organism>
<keyword evidence="3" id="KW-1185">Reference proteome</keyword>
<dbReference type="Proteomes" id="UP000327157">
    <property type="component" value="Chromosome 7"/>
</dbReference>
<dbReference type="EMBL" id="SMOL01000781">
    <property type="protein sequence ID" value="KAB2595885.1"/>
    <property type="molecule type" value="Genomic_DNA"/>
</dbReference>
<dbReference type="OrthoDB" id="1679286at2759"/>
<reference evidence="2 3" key="3">
    <citation type="submission" date="2019-11" db="EMBL/GenBank/DDBJ databases">
        <title>A de novo genome assembly of a pear dwarfing rootstock.</title>
        <authorList>
            <person name="Wang F."/>
            <person name="Wang J."/>
            <person name="Li S."/>
            <person name="Zhang Y."/>
            <person name="Fang M."/>
            <person name="Ma L."/>
            <person name="Zhao Y."/>
            <person name="Jiang S."/>
        </authorList>
    </citation>
    <scope>NUCLEOTIDE SEQUENCE [LARGE SCALE GENOMIC DNA]</scope>
    <source>
        <strain evidence="2">S2</strain>
        <tissue evidence="2">Leaf</tissue>
    </source>
</reference>
<dbReference type="AlphaFoldDB" id="A0A5N5EYT1"/>
<protein>
    <submittedName>
        <fullName evidence="2">Uncharacterized protein</fullName>
    </submittedName>
</protein>
<comment type="caution">
    <text evidence="2">The sequence shown here is derived from an EMBL/GenBank/DDBJ whole genome shotgun (WGS) entry which is preliminary data.</text>
</comment>
<name>A0A5N5EYT1_9ROSA</name>